<feature type="compositionally biased region" description="Polar residues" evidence="3">
    <location>
        <begin position="1"/>
        <end position="10"/>
    </location>
</feature>
<dbReference type="AlphaFoldDB" id="A0A8H5J7Q5"/>
<evidence type="ECO:0000313" key="6">
    <source>
        <dbReference type="Proteomes" id="UP000522262"/>
    </source>
</evidence>
<dbReference type="GO" id="GO:0000981">
    <property type="term" value="F:DNA-binding transcription factor activity, RNA polymerase II-specific"/>
    <property type="evidence" value="ECO:0007669"/>
    <property type="project" value="InterPro"/>
</dbReference>
<dbReference type="PROSITE" id="PS50048">
    <property type="entry name" value="ZN2_CY6_FUNGAL_2"/>
    <property type="match status" value="1"/>
</dbReference>
<evidence type="ECO:0000256" key="3">
    <source>
        <dbReference type="SAM" id="MobiDB-lite"/>
    </source>
</evidence>
<dbReference type="CDD" id="cd12148">
    <property type="entry name" value="fungal_TF_MHR"/>
    <property type="match status" value="1"/>
</dbReference>
<feature type="compositionally biased region" description="Polar residues" evidence="3">
    <location>
        <begin position="93"/>
        <end position="125"/>
    </location>
</feature>
<evidence type="ECO:0000256" key="2">
    <source>
        <dbReference type="ARBA" id="ARBA00023242"/>
    </source>
</evidence>
<comment type="caution">
    <text evidence="5">The sequence shown here is derived from an EMBL/GenBank/DDBJ whole genome shotgun (WGS) entry which is preliminary data.</text>
</comment>
<dbReference type="InterPro" id="IPR004507">
    <property type="entry name" value="UbiX-like"/>
</dbReference>
<dbReference type="InterPro" id="IPR036864">
    <property type="entry name" value="Zn2-C6_fun-type_DNA-bd_sf"/>
</dbReference>
<keyword evidence="6" id="KW-1185">Reference proteome</keyword>
<dbReference type="Proteomes" id="UP000522262">
    <property type="component" value="Unassembled WGS sequence"/>
</dbReference>
<organism evidence="5 6">
    <name type="scientific">Fusarium mexicanum</name>
    <dbReference type="NCBI Taxonomy" id="751941"/>
    <lineage>
        <taxon>Eukaryota</taxon>
        <taxon>Fungi</taxon>
        <taxon>Dikarya</taxon>
        <taxon>Ascomycota</taxon>
        <taxon>Pezizomycotina</taxon>
        <taxon>Sordariomycetes</taxon>
        <taxon>Hypocreomycetidae</taxon>
        <taxon>Hypocreales</taxon>
        <taxon>Nectriaceae</taxon>
        <taxon>Fusarium</taxon>
        <taxon>Fusarium fujikuroi species complex</taxon>
    </lineage>
</organism>
<dbReference type="CDD" id="cd00067">
    <property type="entry name" value="GAL4"/>
    <property type="match status" value="1"/>
</dbReference>
<evidence type="ECO:0000259" key="4">
    <source>
        <dbReference type="PROSITE" id="PS50048"/>
    </source>
</evidence>
<sequence length="672" mass="75289">MNDSAQQTPNIPRYPNAPRTEATATQPPDLKSILRVRQLARIRKSCLPCRERKVRCNHQQPCQTCIKRGHSDLCFYDQPRASSSPTPQPHPSEPQTTTDLSHGSNNGTQPEQPVSRNGSVSNASPSLLGDNSIISVARPDTTQPHANNERRTAFETGILPLLGMDGAADGGRGTPAGRSETTLAVDQDMITLFGFYRDRLHSFVFVVDDLTEIEKLICSLLNREVQAQQVDNHSLCLLHAIMAAGAQFSDLPTATRLSKSSQNLHSALKYLGSFDLLWNPSKRLIQALLILGHVLQNNMNPRAAWVLGGTTVRVALSVGLHQPSLHQPINHCALRLSPAEAQQLRLAIVWQDALLSLAFDRPPASHEMDLDLDLPALVALDPSSHPLDYRQAMNWLCHLSFRHLPRLPRIEPVRNYSQLFHDFDLYESSLAPHLQDLQRSALIQELQEHYSLIVHRYFLLSTLCRPVLSSQNKGKFSEEECSMILNRFQGALKRSVRAFIKLRSISNLATRSWAFVHNGLASALLLSFIRQGSDAQDQDSQDILAELVKTLNERSDDVGQFSAAHKKALRAIQALQRSSVEESRFQSENSSQEHHPIAVSSENMIVLPEHFGSTQEPRFVLQPSPSFKQTDRSHCSMVNLDDWLRDFDFDAFSPLESYNFIMSDQVPQDFSL</sequence>
<dbReference type="SMART" id="SM00066">
    <property type="entry name" value="GAL4"/>
    <property type="match status" value="1"/>
</dbReference>
<feature type="region of interest" description="Disordered" evidence="3">
    <location>
        <begin position="1"/>
        <end position="31"/>
    </location>
</feature>
<dbReference type="PANTHER" id="PTHR43374:SF1">
    <property type="entry name" value="FLAVIN PRENYLTRANSFERASE PAD1, MITOCHONDRIAL"/>
    <property type="match status" value="1"/>
</dbReference>
<reference evidence="5 6" key="1">
    <citation type="submission" date="2020-05" db="EMBL/GenBank/DDBJ databases">
        <title>Identification and distribution of gene clusters putatively required for synthesis of sphingolipid metabolism inhibitors in phylogenetically diverse species of the filamentous fungus Fusarium.</title>
        <authorList>
            <person name="Kim H.-S."/>
            <person name="Busman M."/>
            <person name="Brown D.W."/>
            <person name="Divon H."/>
            <person name="Uhlig S."/>
            <person name="Proctor R.H."/>
        </authorList>
    </citation>
    <scope>NUCLEOTIDE SEQUENCE [LARGE SCALE GENOMIC DNA]</scope>
    <source>
        <strain evidence="5 6">NRRL 53147</strain>
    </source>
</reference>
<evidence type="ECO:0000313" key="5">
    <source>
        <dbReference type="EMBL" id="KAF5549837.1"/>
    </source>
</evidence>
<dbReference type="Gene3D" id="4.10.240.10">
    <property type="entry name" value="Zn(2)-C6 fungal-type DNA-binding domain"/>
    <property type="match status" value="1"/>
</dbReference>
<keyword evidence="2" id="KW-0539">Nucleus</keyword>
<dbReference type="Pfam" id="PF00172">
    <property type="entry name" value="Zn_clus"/>
    <property type="match status" value="1"/>
</dbReference>
<dbReference type="SMART" id="SM00906">
    <property type="entry name" value="Fungal_trans"/>
    <property type="match status" value="1"/>
</dbReference>
<gene>
    <name evidence="5" type="ORF">FMEXI_4089</name>
</gene>
<dbReference type="GO" id="GO:0003677">
    <property type="term" value="F:DNA binding"/>
    <property type="evidence" value="ECO:0007669"/>
    <property type="project" value="InterPro"/>
</dbReference>
<dbReference type="InterPro" id="IPR001138">
    <property type="entry name" value="Zn2Cys6_DnaBD"/>
</dbReference>
<dbReference type="GO" id="GO:0016831">
    <property type="term" value="F:carboxy-lyase activity"/>
    <property type="evidence" value="ECO:0007669"/>
    <property type="project" value="TreeGrafter"/>
</dbReference>
<protein>
    <recommendedName>
        <fullName evidence="4">Zn(2)-C6 fungal-type domain-containing protein</fullName>
    </recommendedName>
</protein>
<accession>A0A8H5J7Q5</accession>
<proteinExistence type="predicted"/>
<dbReference type="EMBL" id="JAAOAM010000085">
    <property type="protein sequence ID" value="KAF5549837.1"/>
    <property type="molecule type" value="Genomic_DNA"/>
</dbReference>
<dbReference type="GO" id="GO:0006351">
    <property type="term" value="P:DNA-templated transcription"/>
    <property type="evidence" value="ECO:0007669"/>
    <property type="project" value="InterPro"/>
</dbReference>
<dbReference type="GO" id="GO:0008270">
    <property type="term" value="F:zinc ion binding"/>
    <property type="evidence" value="ECO:0007669"/>
    <property type="project" value="InterPro"/>
</dbReference>
<dbReference type="SUPFAM" id="SSF57701">
    <property type="entry name" value="Zn2/Cys6 DNA-binding domain"/>
    <property type="match status" value="1"/>
</dbReference>
<feature type="region of interest" description="Disordered" evidence="3">
    <location>
        <begin position="76"/>
        <end position="130"/>
    </location>
</feature>
<dbReference type="Pfam" id="PF04082">
    <property type="entry name" value="Fungal_trans"/>
    <property type="match status" value="1"/>
</dbReference>
<dbReference type="InterPro" id="IPR007219">
    <property type="entry name" value="XnlR_reg_dom"/>
</dbReference>
<feature type="domain" description="Zn(2)-C6 fungal-type" evidence="4">
    <location>
        <begin position="45"/>
        <end position="76"/>
    </location>
</feature>
<dbReference type="PROSITE" id="PS00463">
    <property type="entry name" value="ZN2_CY6_FUNGAL_1"/>
    <property type="match status" value="1"/>
</dbReference>
<dbReference type="PANTHER" id="PTHR43374">
    <property type="entry name" value="FLAVIN PRENYLTRANSFERASE"/>
    <property type="match status" value="1"/>
</dbReference>
<name>A0A8H5J7Q5_9HYPO</name>
<keyword evidence="1" id="KW-0479">Metal-binding</keyword>
<evidence type="ECO:0000256" key="1">
    <source>
        <dbReference type="ARBA" id="ARBA00022723"/>
    </source>
</evidence>